<dbReference type="SMART" id="SM00342">
    <property type="entry name" value="HTH_ARAC"/>
    <property type="match status" value="1"/>
</dbReference>
<proteinExistence type="predicted"/>
<name>A0A1N7K3X5_9FLAO</name>
<reference evidence="6 9" key="2">
    <citation type="submission" date="2018-11" db="EMBL/GenBank/DDBJ databases">
        <title>Proposal to divide the Flavobacteriaceae and reorganize its genera based on Amino Acid Identity values calculated from whole genome sequences.</title>
        <authorList>
            <person name="Nicholson A.C."/>
            <person name="Gulvik C.A."/>
            <person name="Whitney A.M."/>
            <person name="Humrighouse B.W."/>
            <person name="Bell M."/>
            <person name="Holmes B."/>
            <person name="Steigerwalt A.G."/>
            <person name="Villarma A."/>
            <person name="Sheth M."/>
            <person name="Batra D."/>
            <person name="Pryor J."/>
            <person name="Bernardet J.-F."/>
            <person name="Hugo C."/>
            <person name="Kampfer P."/>
            <person name="Newman J."/>
            <person name="McQuiston J.R."/>
        </authorList>
    </citation>
    <scope>NUCLEOTIDE SEQUENCE [LARGE SCALE GENOMIC DNA]</scope>
    <source>
        <strain evidence="6 9">DSM 16927</strain>
    </source>
</reference>
<dbReference type="PANTHER" id="PTHR43280">
    <property type="entry name" value="ARAC-FAMILY TRANSCRIPTIONAL REGULATOR"/>
    <property type="match status" value="1"/>
</dbReference>
<keyword evidence="4" id="KW-1133">Transmembrane helix</keyword>
<protein>
    <submittedName>
        <fullName evidence="7">Helix-turn-helix domain-containing protein</fullName>
    </submittedName>
</protein>
<dbReference type="GO" id="GO:0003700">
    <property type="term" value="F:DNA-binding transcription factor activity"/>
    <property type="evidence" value="ECO:0007669"/>
    <property type="project" value="InterPro"/>
</dbReference>
<evidence type="ECO:0000313" key="6">
    <source>
        <dbReference type="EMBL" id="AZB01401.1"/>
    </source>
</evidence>
<evidence type="ECO:0000256" key="1">
    <source>
        <dbReference type="ARBA" id="ARBA00023015"/>
    </source>
</evidence>
<dbReference type="InterPro" id="IPR011990">
    <property type="entry name" value="TPR-like_helical_dom_sf"/>
</dbReference>
<dbReference type="InterPro" id="IPR018060">
    <property type="entry name" value="HTH_AraC"/>
</dbReference>
<keyword evidence="2" id="KW-0238">DNA-binding</keyword>
<dbReference type="Gene3D" id="1.25.40.10">
    <property type="entry name" value="Tetratricopeptide repeat domain"/>
    <property type="match status" value="1"/>
</dbReference>
<feature type="transmembrane region" description="Helical" evidence="4">
    <location>
        <begin position="375"/>
        <end position="396"/>
    </location>
</feature>
<reference evidence="7 8" key="1">
    <citation type="submission" date="2017-01" db="EMBL/GenBank/DDBJ databases">
        <authorList>
            <person name="Mah S.A."/>
            <person name="Swanson W.J."/>
            <person name="Moy G.W."/>
            <person name="Vacquier V.D."/>
        </authorList>
    </citation>
    <scope>NUCLEOTIDE SEQUENCE [LARGE SCALE GENOMIC DNA]</scope>
    <source>
        <strain evidence="7 8">DSM 16927</strain>
    </source>
</reference>
<keyword evidence="1" id="KW-0805">Transcription regulation</keyword>
<dbReference type="SUPFAM" id="SSF48452">
    <property type="entry name" value="TPR-like"/>
    <property type="match status" value="1"/>
</dbReference>
<evidence type="ECO:0000256" key="2">
    <source>
        <dbReference type="ARBA" id="ARBA00023125"/>
    </source>
</evidence>
<dbReference type="Proteomes" id="UP000186106">
    <property type="component" value="Unassembled WGS sequence"/>
</dbReference>
<dbReference type="STRING" id="112234.SAMN05421768_11016"/>
<evidence type="ECO:0000313" key="9">
    <source>
        <dbReference type="Proteomes" id="UP000279541"/>
    </source>
</evidence>
<feature type="domain" description="HTH araC/xylS-type" evidence="5">
    <location>
        <begin position="476"/>
        <end position="588"/>
    </location>
</feature>
<dbReference type="GO" id="GO:0043565">
    <property type="term" value="F:sequence-specific DNA binding"/>
    <property type="evidence" value="ECO:0007669"/>
    <property type="project" value="InterPro"/>
</dbReference>
<dbReference type="PANTHER" id="PTHR43280:SF34">
    <property type="entry name" value="ARAC-FAMILY TRANSCRIPTIONAL REGULATOR"/>
    <property type="match status" value="1"/>
</dbReference>
<keyword evidence="4" id="KW-0472">Membrane</keyword>
<dbReference type="SUPFAM" id="SSF46689">
    <property type="entry name" value="Homeodomain-like"/>
    <property type="match status" value="1"/>
</dbReference>
<dbReference type="RefSeq" id="WP_076357228.1">
    <property type="nucleotide sequence ID" value="NZ_FTNZ01000010.1"/>
</dbReference>
<evidence type="ECO:0000259" key="5">
    <source>
        <dbReference type="PROSITE" id="PS01124"/>
    </source>
</evidence>
<dbReference type="Gene3D" id="1.10.10.60">
    <property type="entry name" value="Homeodomain-like"/>
    <property type="match status" value="2"/>
</dbReference>
<evidence type="ECO:0000256" key="3">
    <source>
        <dbReference type="ARBA" id="ARBA00023163"/>
    </source>
</evidence>
<keyword evidence="4" id="KW-0812">Transmembrane</keyword>
<accession>A0A1N7K3X5</accession>
<evidence type="ECO:0000313" key="8">
    <source>
        <dbReference type="Proteomes" id="UP000186106"/>
    </source>
</evidence>
<dbReference type="EMBL" id="CP033926">
    <property type="protein sequence ID" value="AZB01401.1"/>
    <property type="molecule type" value="Genomic_DNA"/>
</dbReference>
<dbReference type="OrthoDB" id="5295174at2"/>
<dbReference type="Proteomes" id="UP000279541">
    <property type="component" value="Chromosome"/>
</dbReference>
<dbReference type="AlphaFoldDB" id="A0A1N7K3X5"/>
<dbReference type="Pfam" id="PF12833">
    <property type="entry name" value="HTH_18"/>
    <property type="match status" value="1"/>
</dbReference>
<keyword evidence="9" id="KW-1185">Reference proteome</keyword>
<sequence length="598" mass="69606">MKYLQLLFCIVFGITNAHSTPINDSLKGSSYLDLENKFYDYNYQGKSAEAGLVAEYYLHKAKKEKNNPQIAEAYAYKCINANKENAFKYIDSMALVAKKISDNVYPARIYLLRANIFFKYDNQKQALDNYIIGLKYAKQKGNKRQIALAETNIAYLNSYVGKHAEAAKVLRYYLVNANYLNENEIEKIRTNLADTYIEINKMDSAKILITEGLQTFKNADPYKYHQYLSLLTFYNLKMGKFQAAAESSQNSKQFFLKNGDTRDITYSFFYVAQAYAGLQQKEKAVENFVKVDSIAKKNNYTFPEQREVYTYLIDYYKTKEDKQKQLYYIDRFLAIDKVLDSEYWYLSKEIQRKYDTPKLLAEKQAIIQNLRVKKYLFYTLIGSLSLLLITALILFFKARKAEKRHRKIAQDLIRAVEENKTAPYNIANTSSEEENTDLTPTSFSNEYKSTIGKPFELIEVTDTTESDNKQSKSLPQEAIELILEALKKFENKEQYLTKGITLGKLAKNINTNTSYLSEVINVYKEKNFTSYINDLRIDYTLNRLVHDKKFRSYKLPAISEEIGYNSVQAFYMAFKKKTGTTPSIYIKEIEKQITNKKH</sequence>
<evidence type="ECO:0000256" key="4">
    <source>
        <dbReference type="SAM" id="Phobius"/>
    </source>
</evidence>
<dbReference type="EMBL" id="FTNZ01000010">
    <property type="protein sequence ID" value="SIS56269.1"/>
    <property type="molecule type" value="Genomic_DNA"/>
</dbReference>
<dbReference type="PROSITE" id="PS01124">
    <property type="entry name" value="HTH_ARAC_FAMILY_2"/>
    <property type="match status" value="1"/>
</dbReference>
<keyword evidence="3" id="KW-0804">Transcription</keyword>
<evidence type="ECO:0000313" key="7">
    <source>
        <dbReference type="EMBL" id="SIS56269.1"/>
    </source>
</evidence>
<dbReference type="InterPro" id="IPR009057">
    <property type="entry name" value="Homeodomain-like_sf"/>
</dbReference>
<organism evidence="7 8">
    <name type="scientific">Chryseobacterium joostei</name>
    <dbReference type="NCBI Taxonomy" id="112234"/>
    <lineage>
        <taxon>Bacteria</taxon>
        <taxon>Pseudomonadati</taxon>
        <taxon>Bacteroidota</taxon>
        <taxon>Flavobacteriia</taxon>
        <taxon>Flavobacteriales</taxon>
        <taxon>Weeksellaceae</taxon>
        <taxon>Chryseobacterium group</taxon>
        <taxon>Chryseobacterium</taxon>
    </lineage>
</organism>
<dbReference type="KEGG" id="cjt:EG359_18050"/>
<gene>
    <name evidence="6" type="ORF">EG359_18050</name>
    <name evidence="7" type="ORF">SAMN05421768_11016</name>
</gene>